<feature type="compositionally biased region" description="Basic and acidic residues" evidence="2">
    <location>
        <begin position="840"/>
        <end position="850"/>
    </location>
</feature>
<dbReference type="Pfam" id="PF13779">
    <property type="entry name" value="DUF4175"/>
    <property type="match status" value="1"/>
</dbReference>
<feature type="coiled-coil region" evidence="1">
    <location>
        <begin position="527"/>
        <end position="578"/>
    </location>
</feature>
<keyword evidence="3" id="KW-0472">Membrane</keyword>
<keyword evidence="3" id="KW-0812">Transmembrane</keyword>
<dbReference type="AlphaFoldDB" id="A0A3S0IDX8"/>
<evidence type="ECO:0000313" key="4">
    <source>
        <dbReference type="EMBL" id="RTR18386.1"/>
    </source>
</evidence>
<dbReference type="OrthoDB" id="8477685at2"/>
<feature type="transmembrane region" description="Helical" evidence="3">
    <location>
        <begin position="39"/>
        <end position="58"/>
    </location>
</feature>
<accession>A0A3S0IDX8</accession>
<evidence type="ECO:0000256" key="1">
    <source>
        <dbReference type="SAM" id="Coils"/>
    </source>
</evidence>
<feature type="compositionally biased region" description="Low complexity" evidence="2">
    <location>
        <begin position="803"/>
        <end position="820"/>
    </location>
</feature>
<organism evidence="4 5">
    <name type="scientific">Azospirillum griseum</name>
    <dbReference type="NCBI Taxonomy" id="2496639"/>
    <lineage>
        <taxon>Bacteria</taxon>
        <taxon>Pseudomonadati</taxon>
        <taxon>Pseudomonadota</taxon>
        <taxon>Alphaproteobacteria</taxon>
        <taxon>Rhodospirillales</taxon>
        <taxon>Azospirillaceae</taxon>
        <taxon>Azospirillum</taxon>
    </lineage>
</organism>
<feature type="region of interest" description="Disordered" evidence="2">
    <location>
        <begin position="795"/>
        <end position="850"/>
    </location>
</feature>
<sequence length="884" mass="95758">MTPQDLTPTTEAQTPAPLPYGRLALASAALLWEALGPALWLPLSLLAAAMVGALLIPWGVVPGWLHAIALASVIPAILFTAVRGARRVVLPSLNTALRRLERDSNLPHRPLSTLRDRPSDDDALALALWSLHQERAHAALGRLRVAWPRSTVPSCDPYALRALAVLVLVVVGGARWGDWQPRLLAALSPRFDGPGATASVALDLWITPPDYTGLPPVFLKTGAAGPTPPADGPTVTIPGGSTLMARISGGGTTTPVLELSTQTIPFDTVDATTFQIQRPLDPTHPTSAPTTGAPEPRITVRQGRQTLGSWPLRVITDQPPQISHAAAPSAGERGALRLDYAARDDYGLTEIKARVRRLSDNDPALAGADGPNSARDESAPLDLPLPLPGQRPKEARGGGFHDLTAHPWAGLPVTVRLIATDGAGQTGQSDALPVTLPERTFNHPVARAIIDQRKNLTRNPQGARVGVARALAEISARPARYGHDLVAFLSLRAAVARLMLNRNNADAVPAVQALLWETALRIEDGGLSQAERDLRDAERRLSEALERDVTDAELNRLMDEMQAALDAFMNALQQQMMEALQRGETLPTVPPEMADRMTDRNDLQNMLDRMRDLAQTGSRDAARKMLSDLQKMLENLQTGALAQAGQPNGPNDPWQMMQDLQNLSQQQQRLLDQSFRQNQDALNQPQTMPGQPGSRGRQPSGRGTPNSPPQPGGMADRPSLQKQAEEQEALRRQLGDLMRRMGEQAGGDIPRPLGRAERAMRDATQALQQGSPGAAVPSQTQAMDEIQQGLQSMAEKLANQMMRQGGPASAGQQGQSQPRPGRGRDPLGRRPAGMGQQDGNDVKIPEQAEVQRAREILDELRRRAGQYSRPQPEREYIDRLLKRF</sequence>
<dbReference type="InterPro" id="IPR012683">
    <property type="entry name" value="CHP02302_TM"/>
</dbReference>
<proteinExistence type="predicted"/>
<keyword evidence="3" id="KW-1133">Transmembrane helix</keyword>
<feature type="region of interest" description="Disordered" evidence="2">
    <location>
        <begin position="682"/>
        <end position="727"/>
    </location>
</feature>
<evidence type="ECO:0000256" key="2">
    <source>
        <dbReference type="SAM" id="MobiDB-lite"/>
    </source>
</evidence>
<keyword evidence="5" id="KW-1185">Reference proteome</keyword>
<comment type="caution">
    <text evidence="4">The sequence shown here is derived from an EMBL/GenBank/DDBJ whole genome shotgun (WGS) entry which is preliminary data.</text>
</comment>
<protein>
    <submittedName>
        <fullName evidence="4">TIGR02302 family protein</fullName>
    </submittedName>
</protein>
<evidence type="ECO:0000256" key="3">
    <source>
        <dbReference type="SAM" id="Phobius"/>
    </source>
</evidence>
<keyword evidence="1" id="KW-0175">Coiled coil</keyword>
<feature type="compositionally biased region" description="Low complexity" evidence="2">
    <location>
        <begin position="689"/>
        <end position="703"/>
    </location>
</feature>
<feature type="region of interest" description="Disordered" evidence="2">
    <location>
        <begin position="361"/>
        <end position="399"/>
    </location>
</feature>
<dbReference type="NCBIfam" id="TIGR02302">
    <property type="entry name" value="aProt_lowcomp"/>
    <property type="match status" value="1"/>
</dbReference>
<dbReference type="Proteomes" id="UP000277007">
    <property type="component" value="Unassembled WGS sequence"/>
</dbReference>
<dbReference type="EMBL" id="RXMA01000015">
    <property type="protein sequence ID" value="RTR18386.1"/>
    <property type="molecule type" value="Genomic_DNA"/>
</dbReference>
<feature type="transmembrane region" description="Helical" evidence="3">
    <location>
        <begin position="64"/>
        <end position="82"/>
    </location>
</feature>
<gene>
    <name evidence="4" type="ORF">EJ903_16180</name>
</gene>
<reference evidence="4 5" key="1">
    <citation type="submission" date="2018-12" db="EMBL/GenBank/DDBJ databases">
        <authorList>
            <person name="Yang Y."/>
        </authorList>
    </citation>
    <scope>NUCLEOTIDE SEQUENCE [LARGE SCALE GENOMIC DNA]</scope>
    <source>
        <strain evidence="4 5">L-25-5w-1</strain>
    </source>
</reference>
<evidence type="ECO:0000313" key="5">
    <source>
        <dbReference type="Proteomes" id="UP000277007"/>
    </source>
</evidence>
<dbReference type="RefSeq" id="WP_126617276.1">
    <property type="nucleotide sequence ID" value="NZ_JBHUCY010000021.1"/>
</dbReference>
<name>A0A3S0IDX8_9PROT</name>